<dbReference type="InterPro" id="IPR003593">
    <property type="entry name" value="AAA+_ATPase"/>
</dbReference>
<proteinExistence type="predicted"/>
<feature type="domain" description="ABC transporter" evidence="8">
    <location>
        <begin position="2"/>
        <end position="215"/>
    </location>
</feature>
<dbReference type="AlphaFoldDB" id="A0AB38YD94"/>
<evidence type="ECO:0000256" key="3">
    <source>
        <dbReference type="ARBA" id="ARBA00022519"/>
    </source>
</evidence>
<keyword evidence="7" id="KW-0472">Membrane</keyword>
<dbReference type="Pfam" id="PF00005">
    <property type="entry name" value="ABC_tran"/>
    <property type="match status" value="1"/>
</dbReference>
<evidence type="ECO:0000256" key="2">
    <source>
        <dbReference type="ARBA" id="ARBA00022475"/>
    </source>
</evidence>
<evidence type="ECO:0000256" key="5">
    <source>
        <dbReference type="ARBA" id="ARBA00022840"/>
    </source>
</evidence>
<evidence type="ECO:0000256" key="7">
    <source>
        <dbReference type="ARBA" id="ARBA00023136"/>
    </source>
</evidence>
<evidence type="ECO:0000313" key="9">
    <source>
        <dbReference type="EMBL" id="WLD57132.1"/>
    </source>
</evidence>
<keyword evidence="1" id="KW-0813">Transport</keyword>
<organism evidence="9">
    <name type="scientific">Salinispirillum sp. LH 10-3-1</name>
    <dbReference type="NCBI Taxonomy" id="2952525"/>
    <lineage>
        <taxon>Bacteria</taxon>
        <taxon>Pseudomonadati</taxon>
        <taxon>Pseudomonadota</taxon>
        <taxon>Gammaproteobacteria</taxon>
        <taxon>Oceanospirillales</taxon>
        <taxon>Saccharospirillaceae</taxon>
        <taxon>Salinispirillum</taxon>
    </lineage>
</organism>
<dbReference type="SUPFAM" id="SSF52540">
    <property type="entry name" value="P-loop containing nucleoside triphosphate hydrolases"/>
    <property type="match status" value="1"/>
</dbReference>
<evidence type="ECO:0000256" key="6">
    <source>
        <dbReference type="ARBA" id="ARBA00022967"/>
    </source>
</evidence>
<dbReference type="SMART" id="SM00382">
    <property type="entry name" value="AAA"/>
    <property type="match status" value="1"/>
</dbReference>
<reference evidence="9" key="1">
    <citation type="submission" date="2022-07" db="EMBL/GenBank/DDBJ databases">
        <title>Complete genome sequence of Salinispirillum sp. LH10-3-1 capable of multiple carbohydrate inversion isolated from a soda lake.</title>
        <authorList>
            <person name="Liu J."/>
            <person name="Zhai Y."/>
            <person name="Zhang H."/>
            <person name="Yang H."/>
            <person name="Qu J."/>
            <person name="Li J."/>
        </authorList>
    </citation>
    <scope>NUCLEOTIDE SEQUENCE</scope>
    <source>
        <strain evidence="9">LH 10-3-1</strain>
    </source>
</reference>
<dbReference type="PROSITE" id="PS00211">
    <property type="entry name" value="ABC_TRANSPORTER_1"/>
    <property type="match status" value="1"/>
</dbReference>
<dbReference type="InterPro" id="IPR017871">
    <property type="entry name" value="ABC_transporter-like_CS"/>
</dbReference>
<protein>
    <submittedName>
        <fullName evidence="9">ATP-binding cassette domain-containing protein</fullName>
    </submittedName>
</protein>
<name>A0AB38YD94_9GAMM</name>
<keyword evidence="3" id="KW-0997">Cell inner membrane</keyword>
<accession>A0AB38YD94</accession>
<evidence type="ECO:0000256" key="1">
    <source>
        <dbReference type="ARBA" id="ARBA00022448"/>
    </source>
</evidence>
<dbReference type="PANTHER" id="PTHR42781:SF1">
    <property type="entry name" value="THIAMINE IMPORT ATP-BINDING PROTEIN THIQ"/>
    <property type="match status" value="1"/>
</dbReference>
<dbReference type="RefSeq" id="WP_304994419.1">
    <property type="nucleotide sequence ID" value="NZ_CP101717.1"/>
</dbReference>
<dbReference type="Gene3D" id="3.40.50.300">
    <property type="entry name" value="P-loop containing nucleotide triphosphate hydrolases"/>
    <property type="match status" value="1"/>
</dbReference>
<dbReference type="GO" id="GO:0005524">
    <property type="term" value="F:ATP binding"/>
    <property type="evidence" value="ECO:0007669"/>
    <property type="project" value="UniProtKB-KW"/>
</dbReference>
<dbReference type="PROSITE" id="PS50893">
    <property type="entry name" value="ABC_TRANSPORTER_2"/>
    <property type="match status" value="1"/>
</dbReference>
<dbReference type="InterPro" id="IPR050093">
    <property type="entry name" value="ABC_SmlMolc_Importer"/>
</dbReference>
<keyword evidence="5 9" id="KW-0067">ATP-binding</keyword>
<dbReference type="InterPro" id="IPR027417">
    <property type="entry name" value="P-loop_NTPase"/>
</dbReference>
<dbReference type="GO" id="GO:0016887">
    <property type="term" value="F:ATP hydrolysis activity"/>
    <property type="evidence" value="ECO:0007669"/>
    <property type="project" value="InterPro"/>
</dbReference>
<dbReference type="PANTHER" id="PTHR42781">
    <property type="entry name" value="SPERMIDINE/PUTRESCINE IMPORT ATP-BINDING PROTEIN POTA"/>
    <property type="match status" value="1"/>
</dbReference>
<evidence type="ECO:0000259" key="8">
    <source>
        <dbReference type="PROSITE" id="PS50893"/>
    </source>
</evidence>
<keyword evidence="2" id="KW-1003">Cell membrane</keyword>
<gene>
    <name evidence="9" type="ORF">NFC81_10385</name>
</gene>
<sequence length="215" mass="23837">MLENNGLEVKGLELQRGQQRWHYDFAVKRGDALALMGPSGVGKTSLLECLSGFVSAQAGEVLLDGTLISTLSAEQRPASTLFQQHNLFEHLSVAQNIRLGFRQGRPDAIQWGRVMDACRQLGVADLLTRAPGELSGGQRQRIALIRTVLREQPLILLDEPYSALDEESRLRAGEWVRQHIKATQKVLVFVTHMAADAERWADDVLQLQSPVTTTS</sequence>
<keyword evidence="4" id="KW-0547">Nucleotide-binding</keyword>
<dbReference type="InterPro" id="IPR003439">
    <property type="entry name" value="ABC_transporter-like_ATP-bd"/>
</dbReference>
<keyword evidence="6" id="KW-1278">Translocase</keyword>
<evidence type="ECO:0000256" key="4">
    <source>
        <dbReference type="ARBA" id="ARBA00022741"/>
    </source>
</evidence>
<dbReference type="EMBL" id="CP101717">
    <property type="protein sequence ID" value="WLD57132.1"/>
    <property type="molecule type" value="Genomic_DNA"/>
</dbReference>